<evidence type="ECO:0000313" key="2">
    <source>
        <dbReference type="EMBL" id="MDN7243048.1"/>
    </source>
</evidence>
<dbReference type="InterPro" id="IPR000182">
    <property type="entry name" value="GNAT_dom"/>
</dbReference>
<dbReference type="EC" id="2.3.1.-" evidence="2"/>
<keyword evidence="2" id="KW-0012">Acyltransferase</keyword>
<proteinExistence type="predicted"/>
<evidence type="ECO:0000259" key="1">
    <source>
        <dbReference type="PROSITE" id="PS51186"/>
    </source>
</evidence>
<dbReference type="CDD" id="cd04301">
    <property type="entry name" value="NAT_SF"/>
    <property type="match status" value="1"/>
</dbReference>
<dbReference type="EMBL" id="JAUJWV010000003">
    <property type="protein sequence ID" value="MDN7243048.1"/>
    <property type="molecule type" value="Genomic_DNA"/>
</dbReference>
<evidence type="ECO:0000313" key="3">
    <source>
        <dbReference type="Proteomes" id="UP001172055"/>
    </source>
</evidence>
<dbReference type="PROSITE" id="PS51186">
    <property type="entry name" value="GNAT"/>
    <property type="match status" value="1"/>
</dbReference>
<feature type="domain" description="N-acetyltransferase" evidence="1">
    <location>
        <begin position="6"/>
        <end position="147"/>
    </location>
</feature>
<dbReference type="SUPFAM" id="SSF55729">
    <property type="entry name" value="Acyl-CoA N-acyltransferases (Nat)"/>
    <property type="match status" value="1"/>
</dbReference>
<gene>
    <name evidence="2" type="ORF">QWY14_14685</name>
</gene>
<sequence length="148" mass="16797">MGIQFLQLQSIDDAKMLAGIAKLHETVFGSDDNLADKIASKPELLIFLALLDSEVVGYKMGYALDKETFYSWLGGVDPQYRTHGIASQLMEKQHHYLKQQGYKLVRTKTKNQWRSMLILNIKSGFDVVDTYLDDVGEVKIVLEKKLAD</sequence>
<name>A0ABT8N598_9BACL</name>
<dbReference type="Proteomes" id="UP001172055">
    <property type="component" value="Unassembled WGS sequence"/>
</dbReference>
<protein>
    <submittedName>
        <fullName evidence="2">GNAT family N-acetyltransferase</fullName>
        <ecNumber evidence="2">2.3.1.-</ecNumber>
    </submittedName>
</protein>
<dbReference type="Pfam" id="PF00583">
    <property type="entry name" value="Acetyltransf_1"/>
    <property type="match status" value="1"/>
</dbReference>
<dbReference type="GO" id="GO:0016746">
    <property type="term" value="F:acyltransferase activity"/>
    <property type="evidence" value="ECO:0007669"/>
    <property type="project" value="UniProtKB-KW"/>
</dbReference>
<dbReference type="Gene3D" id="3.40.630.30">
    <property type="match status" value="1"/>
</dbReference>
<keyword evidence="2" id="KW-0808">Transferase</keyword>
<comment type="caution">
    <text evidence="2">The sequence shown here is derived from an EMBL/GenBank/DDBJ whole genome shotgun (WGS) entry which is preliminary data.</text>
</comment>
<reference evidence="2 3" key="1">
    <citation type="submission" date="2023-06" db="EMBL/GenBank/DDBJ databases">
        <title>Novel species in genus Planococcus.</title>
        <authorList>
            <person name="Ning S."/>
        </authorList>
    </citation>
    <scope>NUCLEOTIDE SEQUENCE [LARGE SCALE GENOMIC DNA]</scope>
    <source>
        <strain evidence="2 3">N028</strain>
    </source>
</reference>
<dbReference type="InterPro" id="IPR016181">
    <property type="entry name" value="Acyl_CoA_acyltransferase"/>
</dbReference>
<organism evidence="2 3">
    <name type="scientific">Planococcus shixiaomingii</name>
    <dbReference type="NCBI Taxonomy" id="3058393"/>
    <lineage>
        <taxon>Bacteria</taxon>
        <taxon>Bacillati</taxon>
        <taxon>Bacillota</taxon>
        <taxon>Bacilli</taxon>
        <taxon>Bacillales</taxon>
        <taxon>Caryophanaceae</taxon>
        <taxon>Planococcus</taxon>
    </lineage>
</organism>
<keyword evidence="3" id="KW-1185">Reference proteome</keyword>
<accession>A0ABT8N598</accession>